<protein>
    <submittedName>
        <fullName evidence="1">Unannotated protein</fullName>
    </submittedName>
</protein>
<dbReference type="EMBL" id="CAFBOZ010000156">
    <property type="protein sequence ID" value="CAB5009079.1"/>
    <property type="molecule type" value="Genomic_DNA"/>
</dbReference>
<evidence type="ECO:0000313" key="1">
    <source>
        <dbReference type="EMBL" id="CAB4928392.1"/>
    </source>
</evidence>
<name>A0A6J7ICX5_9ZZZZ</name>
<gene>
    <name evidence="1" type="ORF">UFOPK3773_00092</name>
    <name evidence="2" type="ORF">UFOPK3992_01131</name>
</gene>
<dbReference type="InterPro" id="IPR045596">
    <property type="entry name" value="DUF6459"/>
</dbReference>
<organism evidence="1">
    <name type="scientific">freshwater metagenome</name>
    <dbReference type="NCBI Taxonomy" id="449393"/>
    <lineage>
        <taxon>unclassified sequences</taxon>
        <taxon>metagenomes</taxon>
        <taxon>ecological metagenomes</taxon>
    </lineage>
</organism>
<dbReference type="AlphaFoldDB" id="A0A6J7ICX5"/>
<dbReference type="Pfam" id="PF20060">
    <property type="entry name" value="DUF6459"/>
    <property type="match status" value="1"/>
</dbReference>
<dbReference type="EMBL" id="CAFBNF010000004">
    <property type="protein sequence ID" value="CAB4928392.1"/>
    <property type="molecule type" value="Genomic_DNA"/>
</dbReference>
<accession>A0A6J7ICX5</accession>
<sequence>MIQNSSALSDPAPEHLQLRVAAHPVPEYEPAEETGRPIHHGQLAFDLMTPPHDSSESSATVIDFPASRVREPAPDPTQWARSIIVATLESLHGIRSPGQLRRWYAPRVHAAVAARAARARPTATPPRIVVRSVRTIMVSEGRIEASGVVEVAGRCRAIALQMTTYDGRWRVTALEIG</sequence>
<proteinExistence type="predicted"/>
<evidence type="ECO:0000313" key="2">
    <source>
        <dbReference type="EMBL" id="CAB5009079.1"/>
    </source>
</evidence>
<reference evidence="1" key="1">
    <citation type="submission" date="2020-05" db="EMBL/GenBank/DDBJ databases">
        <authorList>
            <person name="Chiriac C."/>
            <person name="Salcher M."/>
            <person name="Ghai R."/>
            <person name="Kavagutti S V."/>
        </authorList>
    </citation>
    <scope>NUCLEOTIDE SEQUENCE</scope>
</reference>